<sequence>MSTHTRHIIPSPQYHSPKRESMASLVWSGAAAAAVNMEESVKEEVGGTAAVRVGGACVNAFRRLCSRPFRGGSTTTTLQSARNHSGSDPASAVRYSTTGGSCVRRASITRKWLSRLRYLPARVFDIQAKTSVIAGLAAAQTKSASDTAIGIRGWAPNAPSRSTLQSSHMYEDILDNSIYYSE</sequence>
<evidence type="ECO:0000313" key="3">
    <source>
        <dbReference type="Proteomes" id="UP000722791"/>
    </source>
</evidence>
<evidence type="ECO:0000256" key="1">
    <source>
        <dbReference type="SAM" id="MobiDB-lite"/>
    </source>
</evidence>
<feature type="region of interest" description="Disordered" evidence="1">
    <location>
        <begin position="72"/>
        <end position="94"/>
    </location>
</feature>
<gene>
    <name evidence="2" type="ORF">Vretimale_10214</name>
</gene>
<dbReference type="EMBL" id="BNCQ01000019">
    <property type="protein sequence ID" value="GIM05837.1"/>
    <property type="molecule type" value="Genomic_DNA"/>
</dbReference>
<feature type="non-terminal residue" evidence="2">
    <location>
        <position position="182"/>
    </location>
</feature>
<reference evidence="2" key="1">
    <citation type="journal article" date="2021" name="Proc. Natl. Acad. Sci. U.S.A.">
        <title>Three genomes in the algal genus Volvox reveal the fate of a haploid sex-determining region after a transition to homothallism.</title>
        <authorList>
            <person name="Yamamoto K."/>
            <person name="Hamaji T."/>
            <person name="Kawai-Toyooka H."/>
            <person name="Matsuzaki R."/>
            <person name="Takahashi F."/>
            <person name="Nishimura Y."/>
            <person name="Kawachi M."/>
            <person name="Noguchi H."/>
            <person name="Minakuchi Y."/>
            <person name="Umen J.G."/>
            <person name="Toyoda A."/>
            <person name="Nozaki H."/>
        </authorList>
    </citation>
    <scope>NUCLEOTIDE SEQUENCE</scope>
    <source>
        <strain evidence="2">NIES-3785</strain>
    </source>
</reference>
<accession>A0A8J4GEU5</accession>
<dbReference type="Proteomes" id="UP000722791">
    <property type="component" value="Unassembled WGS sequence"/>
</dbReference>
<protein>
    <submittedName>
        <fullName evidence="2">Uncharacterized protein</fullName>
    </submittedName>
</protein>
<evidence type="ECO:0000313" key="2">
    <source>
        <dbReference type="EMBL" id="GIM05837.1"/>
    </source>
</evidence>
<comment type="caution">
    <text evidence="2">The sequence shown here is derived from an EMBL/GenBank/DDBJ whole genome shotgun (WGS) entry which is preliminary data.</text>
</comment>
<proteinExistence type="predicted"/>
<organism evidence="2 3">
    <name type="scientific">Volvox reticuliferus</name>
    <dbReference type="NCBI Taxonomy" id="1737510"/>
    <lineage>
        <taxon>Eukaryota</taxon>
        <taxon>Viridiplantae</taxon>
        <taxon>Chlorophyta</taxon>
        <taxon>core chlorophytes</taxon>
        <taxon>Chlorophyceae</taxon>
        <taxon>CS clade</taxon>
        <taxon>Chlamydomonadales</taxon>
        <taxon>Volvocaceae</taxon>
        <taxon>Volvox</taxon>
    </lineage>
</organism>
<dbReference type="AlphaFoldDB" id="A0A8J4GEU5"/>
<name>A0A8J4GEU5_9CHLO</name>